<sequence length="117" mass="13634">MMDLITSMLARNQTKIFCLGALLFLETKKRKKEVTFLRLLLEIPHVTNRFCIIKLESNSHFKIILELILVSLVGLIRLPHQIVIELLVYIKSCKFHALKILMYVLYSNDTKIIYISG</sequence>
<reference evidence="1 2" key="1">
    <citation type="submission" date="2018-09" db="EMBL/GenBank/DDBJ databases">
        <title>A high-quality reference genome of wild soybean provides a powerful tool to mine soybean genomes.</title>
        <authorList>
            <person name="Xie M."/>
            <person name="Chung C.Y.L."/>
            <person name="Li M.-W."/>
            <person name="Wong F.-L."/>
            <person name="Chan T.-F."/>
            <person name="Lam H.-M."/>
        </authorList>
    </citation>
    <scope>NUCLEOTIDE SEQUENCE [LARGE SCALE GENOMIC DNA]</scope>
    <source>
        <strain evidence="2">cv. W05</strain>
        <tissue evidence="1">Hypocotyl of etiolated seedlings</tissue>
    </source>
</reference>
<protein>
    <submittedName>
        <fullName evidence="1">Uncharacterized protein</fullName>
    </submittedName>
</protein>
<gene>
    <name evidence="1" type="ORF">D0Y65_043961</name>
</gene>
<organism evidence="1 2">
    <name type="scientific">Glycine soja</name>
    <name type="common">Wild soybean</name>
    <dbReference type="NCBI Taxonomy" id="3848"/>
    <lineage>
        <taxon>Eukaryota</taxon>
        <taxon>Viridiplantae</taxon>
        <taxon>Streptophyta</taxon>
        <taxon>Embryophyta</taxon>
        <taxon>Tracheophyta</taxon>
        <taxon>Spermatophyta</taxon>
        <taxon>Magnoliopsida</taxon>
        <taxon>eudicotyledons</taxon>
        <taxon>Gunneridae</taxon>
        <taxon>Pentapetalae</taxon>
        <taxon>rosids</taxon>
        <taxon>fabids</taxon>
        <taxon>Fabales</taxon>
        <taxon>Fabaceae</taxon>
        <taxon>Papilionoideae</taxon>
        <taxon>50 kb inversion clade</taxon>
        <taxon>NPAAA clade</taxon>
        <taxon>indigoferoid/millettioid clade</taxon>
        <taxon>Phaseoleae</taxon>
        <taxon>Glycine</taxon>
        <taxon>Glycine subgen. Soja</taxon>
    </lineage>
</organism>
<keyword evidence="2" id="KW-1185">Reference proteome</keyword>
<proteinExistence type="predicted"/>
<evidence type="ECO:0000313" key="1">
    <source>
        <dbReference type="EMBL" id="RZB61455.1"/>
    </source>
</evidence>
<name>A0A445GJR0_GLYSO</name>
<comment type="caution">
    <text evidence="1">The sequence shown here is derived from an EMBL/GenBank/DDBJ whole genome shotgun (WGS) entry which is preliminary data.</text>
</comment>
<dbReference type="EMBL" id="QZWG01000016">
    <property type="protein sequence ID" value="RZB61455.1"/>
    <property type="molecule type" value="Genomic_DNA"/>
</dbReference>
<evidence type="ECO:0000313" key="2">
    <source>
        <dbReference type="Proteomes" id="UP000289340"/>
    </source>
</evidence>
<dbReference type="AlphaFoldDB" id="A0A445GJR0"/>
<accession>A0A445GJR0</accession>
<dbReference type="Proteomes" id="UP000289340">
    <property type="component" value="Chromosome 16"/>
</dbReference>